<accession>D8STD3</accession>
<dbReference type="InterPro" id="IPR046960">
    <property type="entry name" value="PPR_At4g14850-like_plant"/>
</dbReference>
<organism evidence="4">
    <name type="scientific">Selaginella moellendorffii</name>
    <name type="common">Spikemoss</name>
    <dbReference type="NCBI Taxonomy" id="88036"/>
    <lineage>
        <taxon>Eukaryota</taxon>
        <taxon>Viridiplantae</taxon>
        <taxon>Streptophyta</taxon>
        <taxon>Embryophyta</taxon>
        <taxon>Tracheophyta</taxon>
        <taxon>Lycopodiopsida</taxon>
        <taxon>Selaginellales</taxon>
        <taxon>Selaginellaceae</taxon>
        <taxon>Selaginella</taxon>
    </lineage>
</organism>
<reference evidence="3 4" key="1">
    <citation type="journal article" date="2011" name="Science">
        <title>The Selaginella genome identifies genetic changes associated with the evolution of vascular plants.</title>
        <authorList>
            <person name="Banks J.A."/>
            <person name="Nishiyama T."/>
            <person name="Hasebe M."/>
            <person name="Bowman J.L."/>
            <person name="Gribskov M."/>
            <person name="dePamphilis C."/>
            <person name="Albert V.A."/>
            <person name="Aono N."/>
            <person name="Aoyama T."/>
            <person name="Ambrose B.A."/>
            <person name="Ashton N.W."/>
            <person name="Axtell M.J."/>
            <person name="Barker E."/>
            <person name="Barker M.S."/>
            <person name="Bennetzen J.L."/>
            <person name="Bonawitz N.D."/>
            <person name="Chapple C."/>
            <person name="Cheng C."/>
            <person name="Correa L.G."/>
            <person name="Dacre M."/>
            <person name="DeBarry J."/>
            <person name="Dreyer I."/>
            <person name="Elias M."/>
            <person name="Engstrom E.M."/>
            <person name="Estelle M."/>
            <person name="Feng L."/>
            <person name="Finet C."/>
            <person name="Floyd S.K."/>
            <person name="Frommer W.B."/>
            <person name="Fujita T."/>
            <person name="Gramzow L."/>
            <person name="Gutensohn M."/>
            <person name="Harholt J."/>
            <person name="Hattori M."/>
            <person name="Heyl A."/>
            <person name="Hirai T."/>
            <person name="Hiwatashi Y."/>
            <person name="Ishikawa M."/>
            <person name="Iwata M."/>
            <person name="Karol K.G."/>
            <person name="Koehler B."/>
            <person name="Kolukisaoglu U."/>
            <person name="Kubo M."/>
            <person name="Kurata T."/>
            <person name="Lalonde S."/>
            <person name="Li K."/>
            <person name="Li Y."/>
            <person name="Litt A."/>
            <person name="Lyons E."/>
            <person name="Manning G."/>
            <person name="Maruyama T."/>
            <person name="Michael T.P."/>
            <person name="Mikami K."/>
            <person name="Miyazaki S."/>
            <person name="Morinaga S."/>
            <person name="Murata T."/>
            <person name="Mueller-Roeber B."/>
            <person name="Nelson D.R."/>
            <person name="Obara M."/>
            <person name="Oguri Y."/>
            <person name="Olmstead R.G."/>
            <person name="Onodera N."/>
            <person name="Petersen B.L."/>
            <person name="Pils B."/>
            <person name="Prigge M."/>
            <person name="Rensing S.A."/>
            <person name="Riano-Pachon D.M."/>
            <person name="Roberts A.W."/>
            <person name="Sato Y."/>
            <person name="Scheller H.V."/>
            <person name="Schulz B."/>
            <person name="Schulz C."/>
            <person name="Shakirov E.V."/>
            <person name="Shibagaki N."/>
            <person name="Shinohara N."/>
            <person name="Shippen D.E."/>
            <person name="Soerensen I."/>
            <person name="Sotooka R."/>
            <person name="Sugimoto N."/>
            <person name="Sugita M."/>
            <person name="Sumikawa N."/>
            <person name="Tanurdzic M."/>
            <person name="Theissen G."/>
            <person name="Ulvskov P."/>
            <person name="Wakazuki S."/>
            <person name="Weng J.K."/>
            <person name="Willats W.W."/>
            <person name="Wipf D."/>
            <person name="Wolf P.G."/>
            <person name="Yang L."/>
            <person name="Zimmer A.D."/>
            <person name="Zhu Q."/>
            <person name="Mitros T."/>
            <person name="Hellsten U."/>
            <person name="Loque D."/>
            <person name="Otillar R."/>
            <person name="Salamov A."/>
            <person name="Schmutz J."/>
            <person name="Shapiro H."/>
            <person name="Lindquist E."/>
            <person name="Lucas S."/>
            <person name="Rokhsar D."/>
            <person name="Grigoriev I.V."/>
        </authorList>
    </citation>
    <scope>NUCLEOTIDE SEQUENCE [LARGE SCALE GENOMIC DNA]</scope>
</reference>
<feature type="repeat" description="PPR" evidence="2">
    <location>
        <begin position="475"/>
        <end position="509"/>
    </location>
</feature>
<feature type="repeat" description="PPR" evidence="2">
    <location>
        <begin position="72"/>
        <end position="102"/>
    </location>
</feature>
<sequence>MLLEGFRPNGVTFSGVASSCSGREELDTIQASIAASDFHSNVVVKNSLVSAYTRSGDLRSARKVFDSIENKDLISWNSMVVAYSQHGHGEEMLELFRKMDVEPDSITYASILGACSAMELLELGKEVHARVSRSRFKSDPALAAALINMYSKCGVLESARRVFDGIQSVDPSPWNAMISGLVQHGRAREALGLFERMKAESVRIDKVSYLTILSACCALEDLHEGIRIHEHASACGMDKDLVVETAVFNMYSKCRQVDLARKMFDGMNEKTNVVSWNSMIAAYAQSGRGREALELYELMKEEGVQPDDITYAGALGACTSYGGSAKGAEIHSRITESKIRTDVFLDTAIVNMYAKCGELETAMSYFEKMRRKNAVTWSAMVGAFIQQGYDREALDLYLRMVSEGFQPSEITLAGALAACSRIGALQEGKAIHSRIQATETLQNCLFLQNSLLNMYAKCGCLAIANTMFSNLQRRDSFSWNTIIVGHAHHGDVDEVLSLHGEMVQDGVDPDYVTFACVLLACSHAGLLDRGRSHFLSMTGDYCIKPMLDHYECLVDVLSRAGWAREAEALAMAMPFTPRPVTWTTLLGACKLHGETKRGVEAARSLLELGFECSSSYVLLSNLVAG</sequence>
<evidence type="ECO:0000313" key="3">
    <source>
        <dbReference type="EMBL" id="EFJ12379.1"/>
    </source>
</evidence>
<dbReference type="GO" id="GO:0009451">
    <property type="term" value="P:RNA modification"/>
    <property type="evidence" value="ECO:0000318"/>
    <property type="project" value="GO_Central"/>
</dbReference>
<dbReference type="PROSITE" id="PS51375">
    <property type="entry name" value="PPR"/>
    <property type="match status" value="7"/>
</dbReference>
<feature type="repeat" description="PPR" evidence="2">
    <location>
        <begin position="373"/>
        <end position="407"/>
    </location>
</feature>
<keyword evidence="4" id="KW-1185">Reference proteome</keyword>
<dbReference type="KEGG" id="smo:SELMODRAFT_124407"/>
<dbReference type="FunFam" id="1.25.40.10:FF:000196">
    <property type="entry name" value="Pentatricopeptide repeat-containing protein At4g14850"/>
    <property type="match status" value="1"/>
</dbReference>
<dbReference type="NCBIfam" id="TIGR00756">
    <property type="entry name" value="PPR"/>
    <property type="match status" value="6"/>
</dbReference>
<dbReference type="AlphaFoldDB" id="D8STD3"/>
<dbReference type="FunFam" id="1.25.40.10:FF:000031">
    <property type="entry name" value="Pentatricopeptide repeat-containing protein mitochondrial"/>
    <property type="match status" value="2"/>
</dbReference>
<feature type="repeat" description="PPR" evidence="2">
    <location>
        <begin position="41"/>
        <end position="71"/>
    </location>
</feature>
<dbReference type="FunFam" id="1.25.40.10:FF:000396">
    <property type="entry name" value="Pentatricopeptide repeat-containing protein At2g36730"/>
    <property type="match status" value="1"/>
</dbReference>
<evidence type="ECO:0000256" key="1">
    <source>
        <dbReference type="ARBA" id="ARBA00022737"/>
    </source>
</evidence>
<dbReference type="Pfam" id="PF13041">
    <property type="entry name" value="PPR_2"/>
    <property type="match status" value="4"/>
</dbReference>
<dbReference type="FunCoup" id="D8STD3">
    <property type="interactions" value="95"/>
</dbReference>
<feature type="repeat" description="PPR" evidence="2">
    <location>
        <begin position="170"/>
        <end position="204"/>
    </location>
</feature>
<feature type="repeat" description="PPR" evidence="2">
    <location>
        <begin position="272"/>
        <end position="306"/>
    </location>
</feature>
<dbReference type="PANTHER" id="PTHR47926">
    <property type="entry name" value="PENTATRICOPEPTIDE REPEAT-CONTAINING PROTEIN"/>
    <property type="match status" value="1"/>
</dbReference>
<dbReference type="PROSITE" id="PS51257">
    <property type="entry name" value="PROKAR_LIPOPROTEIN"/>
    <property type="match status" value="1"/>
</dbReference>
<dbReference type="GO" id="GO:0003723">
    <property type="term" value="F:RNA binding"/>
    <property type="evidence" value="ECO:0007669"/>
    <property type="project" value="InterPro"/>
</dbReference>
<name>D8STD3_SELML</name>
<dbReference type="FunFam" id="1.25.40.10:FF:000090">
    <property type="entry name" value="Pentatricopeptide repeat-containing protein, chloroplastic"/>
    <property type="match status" value="1"/>
</dbReference>
<dbReference type="Proteomes" id="UP000001514">
    <property type="component" value="Unassembled WGS sequence"/>
</dbReference>
<dbReference type="Gene3D" id="1.25.40.10">
    <property type="entry name" value="Tetratricopeptide repeat domain"/>
    <property type="match status" value="5"/>
</dbReference>
<dbReference type="OMA" id="IHEHASA"/>
<feature type="repeat" description="PPR" evidence="2">
    <location>
        <begin position="342"/>
        <end position="372"/>
    </location>
</feature>
<dbReference type="EMBL" id="GL377639">
    <property type="protein sequence ID" value="EFJ12379.1"/>
    <property type="molecule type" value="Genomic_DNA"/>
</dbReference>
<protein>
    <recommendedName>
        <fullName evidence="5">Pentacotripeptide-repeat region of PRORP domain-containing protein</fullName>
    </recommendedName>
</protein>
<evidence type="ECO:0000313" key="4">
    <source>
        <dbReference type="Proteomes" id="UP000001514"/>
    </source>
</evidence>
<dbReference type="InterPro" id="IPR011990">
    <property type="entry name" value="TPR-like_helical_dom_sf"/>
</dbReference>
<dbReference type="Gramene" id="EFJ12379">
    <property type="protein sequence ID" value="EFJ12379"/>
    <property type="gene ID" value="SELMODRAFT_124407"/>
</dbReference>
<proteinExistence type="predicted"/>
<dbReference type="HOGENOM" id="CLU_002706_15_10_1"/>
<gene>
    <name evidence="3" type="ORF">SELMODRAFT_124407</name>
</gene>
<evidence type="ECO:0000256" key="2">
    <source>
        <dbReference type="PROSITE-ProRule" id="PRU00708"/>
    </source>
</evidence>
<dbReference type="Pfam" id="PF01535">
    <property type="entry name" value="PPR"/>
    <property type="match status" value="5"/>
</dbReference>
<dbReference type="eggNOG" id="KOG4197">
    <property type="taxonomic scope" value="Eukaryota"/>
</dbReference>
<dbReference type="PANTHER" id="PTHR47926:SF533">
    <property type="entry name" value="DYW DOMAIN-CONTAINING PROTEIN"/>
    <property type="match status" value="1"/>
</dbReference>
<dbReference type="InParanoid" id="D8STD3"/>
<evidence type="ECO:0008006" key="5">
    <source>
        <dbReference type="Google" id="ProtNLM"/>
    </source>
</evidence>
<dbReference type="InterPro" id="IPR002885">
    <property type="entry name" value="PPR_rpt"/>
</dbReference>
<keyword evidence="1" id="KW-0677">Repeat</keyword>